<evidence type="ECO:0000313" key="2">
    <source>
        <dbReference type="EMBL" id="MBC3291620.1"/>
    </source>
</evidence>
<dbReference type="Pfam" id="PF06568">
    <property type="entry name" value="YjiS-like"/>
    <property type="match status" value="1"/>
</dbReference>
<protein>
    <submittedName>
        <fullName evidence="2">DUF1127 domain-containing protein</fullName>
    </submittedName>
</protein>
<reference evidence="2" key="1">
    <citation type="journal article" date="2020" name="Microorganisms">
        <title>Reliable Identification of Environmental Pseudomonas Isolates Using the rpoD Gene.</title>
        <authorList>
            <consortium name="The Broad Institute Genome Sequencing Platform"/>
            <person name="Girard L."/>
            <person name="Lood C."/>
            <person name="Rokni-Zadeh H."/>
            <person name="van Noort V."/>
            <person name="Lavigne R."/>
            <person name="De Mot R."/>
        </authorList>
    </citation>
    <scope>NUCLEOTIDE SEQUENCE [LARGE SCALE GENOMIC DNA]</scope>
    <source>
        <strain evidence="2">SWRI145</strain>
    </source>
</reference>
<sequence length="53" mass="6568">MEFNENRSARPFIGFVLIWRAFKKWRHRQQTRRILRAMSDEQLRDVGLTRYDA</sequence>
<gene>
    <name evidence="2" type="ORF">HU722_08805</name>
</gene>
<dbReference type="AlphaFoldDB" id="A0A8I0CW36"/>
<organism evidence="2">
    <name type="scientific">Pseudomonas tritici</name>
    <dbReference type="NCBI Taxonomy" id="2745518"/>
    <lineage>
        <taxon>Bacteria</taxon>
        <taxon>Pseudomonadati</taxon>
        <taxon>Pseudomonadota</taxon>
        <taxon>Gammaproteobacteria</taxon>
        <taxon>Pseudomonadales</taxon>
        <taxon>Pseudomonadaceae</taxon>
        <taxon>Pseudomonas</taxon>
    </lineage>
</organism>
<dbReference type="EMBL" id="JABWQF010000004">
    <property type="protein sequence ID" value="MBC3291620.1"/>
    <property type="molecule type" value="Genomic_DNA"/>
</dbReference>
<evidence type="ECO:0000259" key="1">
    <source>
        <dbReference type="Pfam" id="PF06568"/>
    </source>
</evidence>
<feature type="domain" description="YjiS-like" evidence="1">
    <location>
        <begin position="18"/>
        <end position="53"/>
    </location>
</feature>
<proteinExistence type="predicted"/>
<comment type="caution">
    <text evidence="2">The sequence shown here is derived from an EMBL/GenBank/DDBJ whole genome shotgun (WGS) entry which is preliminary data.</text>
</comment>
<dbReference type="InterPro" id="IPR009506">
    <property type="entry name" value="YjiS-like"/>
</dbReference>
<accession>A0A8I0CW36</accession>
<name>A0A8I0CW36_9PSED</name>